<evidence type="ECO:0000313" key="3">
    <source>
        <dbReference type="Proteomes" id="UP000265520"/>
    </source>
</evidence>
<organism evidence="2 3">
    <name type="scientific">Trifolium medium</name>
    <dbReference type="NCBI Taxonomy" id="97028"/>
    <lineage>
        <taxon>Eukaryota</taxon>
        <taxon>Viridiplantae</taxon>
        <taxon>Streptophyta</taxon>
        <taxon>Embryophyta</taxon>
        <taxon>Tracheophyta</taxon>
        <taxon>Spermatophyta</taxon>
        <taxon>Magnoliopsida</taxon>
        <taxon>eudicotyledons</taxon>
        <taxon>Gunneridae</taxon>
        <taxon>Pentapetalae</taxon>
        <taxon>rosids</taxon>
        <taxon>fabids</taxon>
        <taxon>Fabales</taxon>
        <taxon>Fabaceae</taxon>
        <taxon>Papilionoideae</taxon>
        <taxon>50 kb inversion clade</taxon>
        <taxon>NPAAA clade</taxon>
        <taxon>Hologalegina</taxon>
        <taxon>IRL clade</taxon>
        <taxon>Trifolieae</taxon>
        <taxon>Trifolium</taxon>
    </lineage>
</organism>
<evidence type="ECO:0000256" key="1">
    <source>
        <dbReference type="SAM" id="MobiDB-lite"/>
    </source>
</evidence>
<dbReference type="Proteomes" id="UP000265520">
    <property type="component" value="Unassembled WGS sequence"/>
</dbReference>
<comment type="caution">
    <text evidence="2">The sequence shown here is derived from an EMBL/GenBank/DDBJ whole genome shotgun (WGS) entry which is preliminary data.</text>
</comment>
<proteinExistence type="predicted"/>
<evidence type="ECO:0000313" key="2">
    <source>
        <dbReference type="EMBL" id="MCI63546.1"/>
    </source>
</evidence>
<feature type="non-terminal residue" evidence="2">
    <location>
        <position position="73"/>
    </location>
</feature>
<protein>
    <submittedName>
        <fullName evidence="2">Uncharacterized protein</fullName>
    </submittedName>
</protein>
<accession>A0A392TTV7</accession>
<keyword evidence="3" id="KW-1185">Reference proteome</keyword>
<name>A0A392TTV7_9FABA</name>
<sequence length="73" mass="8265">MLPPPDAEEKLHLESEVQTEVKSKTVETTIDEKVVFNLEFEGSFNVNNNGMDCNIETEATPEIDEETKEKEGH</sequence>
<dbReference type="EMBL" id="LXQA010639019">
    <property type="protein sequence ID" value="MCI63546.1"/>
    <property type="molecule type" value="Genomic_DNA"/>
</dbReference>
<reference evidence="2 3" key="1">
    <citation type="journal article" date="2018" name="Front. Plant Sci.">
        <title>Red Clover (Trifolium pratense) and Zigzag Clover (T. medium) - A Picture of Genomic Similarities and Differences.</title>
        <authorList>
            <person name="Dluhosova J."/>
            <person name="Istvanek J."/>
            <person name="Nedelnik J."/>
            <person name="Repkova J."/>
        </authorList>
    </citation>
    <scope>NUCLEOTIDE SEQUENCE [LARGE SCALE GENOMIC DNA]</scope>
    <source>
        <strain evidence="3">cv. 10/8</strain>
        <tissue evidence="2">Leaf</tissue>
    </source>
</reference>
<dbReference type="AlphaFoldDB" id="A0A392TTV7"/>
<feature type="region of interest" description="Disordered" evidence="1">
    <location>
        <begin position="47"/>
        <end position="73"/>
    </location>
</feature>